<accession>A0A9Q0CLR1</accession>
<reference evidence="3" key="1">
    <citation type="journal article" date="2022" name="Cell">
        <title>Repeat-based holocentromeres influence genome architecture and karyotype evolution.</title>
        <authorList>
            <person name="Hofstatter P.G."/>
            <person name="Thangavel G."/>
            <person name="Lux T."/>
            <person name="Neumann P."/>
            <person name="Vondrak T."/>
            <person name="Novak P."/>
            <person name="Zhang M."/>
            <person name="Costa L."/>
            <person name="Castellani M."/>
            <person name="Scott A."/>
            <person name="Toegelov H."/>
            <person name="Fuchs J."/>
            <person name="Mata-Sucre Y."/>
            <person name="Dias Y."/>
            <person name="Vanzela A.L.L."/>
            <person name="Huettel B."/>
            <person name="Almeida C.C.S."/>
            <person name="Simkova H."/>
            <person name="Souza G."/>
            <person name="Pedrosa-Harand A."/>
            <person name="Macas J."/>
            <person name="Mayer K.F.X."/>
            <person name="Houben A."/>
            <person name="Marques A."/>
        </authorList>
    </citation>
    <scope>NUCLEOTIDE SEQUENCE</scope>
    <source>
        <strain evidence="3">RhyBre1mFocal</strain>
    </source>
</reference>
<dbReference type="Proteomes" id="UP001151287">
    <property type="component" value="Unassembled WGS sequence"/>
</dbReference>
<dbReference type="PANTHER" id="PTHR34662">
    <property type="entry name" value="OS04G0422700 PROTEIN"/>
    <property type="match status" value="1"/>
</dbReference>
<evidence type="ECO:0000256" key="2">
    <source>
        <dbReference type="SAM" id="SignalP"/>
    </source>
</evidence>
<keyword evidence="4" id="KW-1185">Reference proteome</keyword>
<feature type="compositionally biased region" description="Pro residues" evidence="1">
    <location>
        <begin position="38"/>
        <end position="49"/>
    </location>
</feature>
<proteinExistence type="predicted"/>
<dbReference type="EMBL" id="JAMQYH010000002">
    <property type="protein sequence ID" value="KAJ1696293.1"/>
    <property type="molecule type" value="Genomic_DNA"/>
</dbReference>
<sequence length="158" mass="16379">MAAPSAFLPVILLLFFFFFLPRQSLCLSIRPNRLTVPDPSPESFPPIGAPTPTSGGDLPRLPSEGVHALSPFGYSSDPLQPARGPAPSESPSSESGSAIPFISSSPAVPIPTGITDTASILPLPSPGGNALATGQGSLIQIQLMWAVILMVLSFWAST</sequence>
<evidence type="ECO:0000313" key="4">
    <source>
        <dbReference type="Proteomes" id="UP001151287"/>
    </source>
</evidence>
<organism evidence="3 4">
    <name type="scientific">Rhynchospora breviuscula</name>
    <dbReference type="NCBI Taxonomy" id="2022672"/>
    <lineage>
        <taxon>Eukaryota</taxon>
        <taxon>Viridiplantae</taxon>
        <taxon>Streptophyta</taxon>
        <taxon>Embryophyta</taxon>
        <taxon>Tracheophyta</taxon>
        <taxon>Spermatophyta</taxon>
        <taxon>Magnoliopsida</taxon>
        <taxon>Liliopsida</taxon>
        <taxon>Poales</taxon>
        <taxon>Cyperaceae</taxon>
        <taxon>Cyperoideae</taxon>
        <taxon>Rhynchosporeae</taxon>
        <taxon>Rhynchospora</taxon>
    </lineage>
</organism>
<gene>
    <name evidence="3" type="ORF">LUZ63_004805</name>
</gene>
<feature type="signal peptide" evidence="2">
    <location>
        <begin position="1"/>
        <end position="26"/>
    </location>
</feature>
<name>A0A9Q0CLR1_9POAL</name>
<comment type="caution">
    <text evidence="3">The sequence shown here is derived from an EMBL/GenBank/DDBJ whole genome shotgun (WGS) entry which is preliminary data.</text>
</comment>
<dbReference type="OrthoDB" id="10259572at2759"/>
<dbReference type="AlphaFoldDB" id="A0A9Q0CLR1"/>
<feature type="chain" id="PRO_5040169118" evidence="2">
    <location>
        <begin position="27"/>
        <end position="158"/>
    </location>
</feature>
<evidence type="ECO:0000256" key="1">
    <source>
        <dbReference type="SAM" id="MobiDB-lite"/>
    </source>
</evidence>
<keyword evidence="2" id="KW-0732">Signal</keyword>
<evidence type="ECO:0000313" key="3">
    <source>
        <dbReference type="EMBL" id="KAJ1696293.1"/>
    </source>
</evidence>
<dbReference type="PANTHER" id="PTHR34662:SF3">
    <property type="entry name" value="OS04G0422700 PROTEIN"/>
    <property type="match status" value="1"/>
</dbReference>
<feature type="region of interest" description="Disordered" evidence="1">
    <location>
        <begin position="37"/>
        <end position="102"/>
    </location>
</feature>
<protein>
    <submittedName>
        <fullName evidence="3">Uncharacterized protein</fullName>
    </submittedName>
</protein>
<feature type="compositionally biased region" description="Low complexity" evidence="1">
    <location>
        <begin position="85"/>
        <end position="98"/>
    </location>
</feature>